<evidence type="ECO:0000313" key="2">
    <source>
        <dbReference type="Proteomes" id="UP000230232"/>
    </source>
</evidence>
<gene>
    <name evidence="1" type="ORF">COV31_00755</name>
</gene>
<accession>A0A2H0R4C9</accession>
<dbReference type="Proteomes" id="UP000230232">
    <property type="component" value="Unassembled WGS sequence"/>
</dbReference>
<name>A0A2H0R4C9_9BACT</name>
<dbReference type="EMBL" id="PCXO01000005">
    <property type="protein sequence ID" value="PIR41388.1"/>
    <property type="molecule type" value="Genomic_DNA"/>
</dbReference>
<sequence>MDFKKPENNAKYYWTRHSLMKMQFYGLSASRVIRILRHPKRIEKGIAPKTVAGMQPAGSKKNPMEIWVMYQERGQKNKKKDIFNPDQKVIISAWRYPGVSPKNKPIKIPDEVLIDLESALQEV</sequence>
<dbReference type="AlphaFoldDB" id="A0A2H0R4C9"/>
<protein>
    <submittedName>
        <fullName evidence="1">Uncharacterized protein</fullName>
    </submittedName>
</protein>
<proteinExistence type="predicted"/>
<organism evidence="1 2">
    <name type="scientific">Candidatus Yanofskybacteria bacterium CG10_big_fil_rev_8_21_14_0_10_46_23</name>
    <dbReference type="NCBI Taxonomy" id="1975098"/>
    <lineage>
        <taxon>Bacteria</taxon>
        <taxon>Candidatus Yanofskyibacteriota</taxon>
    </lineage>
</organism>
<comment type="caution">
    <text evidence="1">The sequence shown here is derived from an EMBL/GenBank/DDBJ whole genome shotgun (WGS) entry which is preliminary data.</text>
</comment>
<reference evidence="1 2" key="1">
    <citation type="submission" date="2017-09" db="EMBL/GenBank/DDBJ databases">
        <title>Depth-based differentiation of microbial function through sediment-hosted aquifers and enrichment of novel symbionts in the deep terrestrial subsurface.</title>
        <authorList>
            <person name="Probst A.J."/>
            <person name="Ladd B."/>
            <person name="Jarett J.K."/>
            <person name="Geller-Mcgrath D.E."/>
            <person name="Sieber C.M."/>
            <person name="Emerson J.B."/>
            <person name="Anantharaman K."/>
            <person name="Thomas B.C."/>
            <person name="Malmstrom R."/>
            <person name="Stieglmeier M."/>
            <person name="Klingl A."/>
            <person name="Woyke T."/>
            <person name="Ryan C.M."/>
            <person name="Banfield J.F."/>
        </authorList>
    </citation>
    <scope>NUCLEOTIDE SEQUENCE [LARGE SCALE GENOMIC DNA]</scope>
    <source>
        <strain evidence="1">CG10_big_fil_rev_8_21_14_0_10_46_23</strain>
    </source>
</reference>
<evidence type="ECO:0000313" key="1">
    <source>
        <dbReference type="EMBL" id="PIR41388.1"/>
    </source>
</evidence>